<accession>A0A8S1HCU7</accession>
<gene>
    <name evidence="5" type="ORF">CAUJ_LOCUS8934</name>
</gene>
<dbReference type="Gene3D" id="3.10.100.10">
    <property type="entry name" value="Mannose-Binding Protein A, subunit A"/>
    <property type="match status" value="1"/>
</dbReference>
<name>A0A8S1HCU7_9PELO</name>
<sequence>MRHLLFLLGFLFSDLVFAKECDVNPCSRDVIVVVDGSTAMQTTTYVSEQIRMVLKFLNGWTLSETGARVALVGAYFGNEFLGGDYYTDSSLMEKNVSVNFVQCRHNMETTRFIDERYVYGTAYGTRLNTMKRIIIFTAMNDPADIVRSAARMQKFKDSGFQVSIVGIGSSESSFSGVPYHKFFGIPFVNLDSPSDSFINLIINDGVCFWDDNFPKTTPHNCPTRQTTTIKTTTRGKGPTVAGTTKTTTRAPPTHPPFPVGDYRDCGCNLQDLFIDIVFLVDNSLAMGDGLQMIKAEINSLVATMSLDPQRKKHAQVGIITYNNEAKVVFEPSAYTDEDEFTEDLWETPLLQQASDILEVNLQAGLIEAGKMIGQMRVGVKKTIVIYASAYNDEDNDPKQAAAQLKEGGVEIITVAFVQPQETTLVLKMGELASPRMNFTSYRDRLLVEELEDAFCQVNCYCPIGWSQLVLNDRKYGECYFETMIDANWKAARPECGLLGHSGSGHLVYINSGLKQKFLNDFAVKKWTEGAKERPNYDIGLYFNATFNKYVWVNGVTDPPYFNWAINEPNSATGECVKAVLKDDNSFAWETVNCVTDNSRGLCQEMTCDTDFYCDGFEI</sequence>
<protein>
    <recommendedName>
        <fullName evidence="7">C-type lectin domain-containing protein</fullName>
    </recommendedName>
</protein>
<dbReference type="AlphaFoldDB" id="A0A8S1HCU7"/>
<evidence type="ECO:0000259" key="3">
    <source>
        <dbReference type="PROSITE" id="PS50041"/>
    </source>
</evidence>
<dbReference type="Pfam" id="PF00092">
    <property type="entry name" value="VWA"/>
    <property type="match status" value="1"/>
</dbReference>
<dbReference type="Gene3D" id="3.40.50.410">
    <property type="entry name" value="von Willebrand factor, type A domain"/>
    <property type="match status" value="2"/>
</dbReference>
<dbReference type="InterPro" id="IPR036465">
    <property type="entry name" value="vWFA_dom_sf"/>
</dbReference>
<keyword evidence="6" id="KW-1185">Reference proteome</keyword>
<dbReference type="InterPro" id="IPR002035">
    <property type="entry name" value="VWF_A"/>
</dbReference>
<feature type="signal peptide" evidence="2">
    <location>
        <begin position="1"/>
        <end position="18"/>
    </location>
</feature>
<evidence type="ECO:0000256" key="1">
    <source>
        <dbReference type="SAM" id="MobiDB-lite"/>
    </source>
</evidence>
<feature type="domain" description="VWFA" evidence="4">
    <location>
        <begin position="275"/>
        <end position="457"/>
    </location>
</feature>
<dbReference type="EMBL" id="CAJGYM010000031">
    <property type="protein sequence ID" value="CAD6193015.1"/>
    <property type="molecule type" value="Genomic_DNA"/>
</dbReference>
<evidence type="ECO:0008006" key="7">
    <source>
        <dbReference type="Google" id="ProtNLM"/>
    </source>
</evidence>
<dbReference type="InterPro" id="IPR016186">
    <property type="entry name" value="C-type_lectin-like/link_sf"/>
</dbReference>
<dbReference type="GO" id="GO:0045087">
    <property type="term" value="P:innate immune response"/>
    <property type="evidence" value="ECO:0007669"/>
    <property type="project" value="TreeGrafter"/>
</dbReference>
<evidence type="ECO:0000259" key="4">
    <source>
        <dbReference type="PROSITE" id="PS50234"/>
    </source>
</evidence>
<evidence type="ECO:0000313" key="6">
    <source>
        <dbReference type="Proteomes" id="UP000835052"/>
    </source>
</evidence>
<dbReference type="PANTHER" id="PTHR31024">
    <property type="entry name" value="C-TYPE LECTIN"/>
    <property type="match status" value="1"/>
</dbReference>
<dbReference type="CDD" id="cd00037">
    <property type="entry name" value="CLECT"/>
    <property type="match status" value="1"/>
</dbReference>
<keyword evidence="2" id="KW-0732">Signal</keyword>
<feature type="compositionally biased region" description="Low complexity" evidence="1">
    <location>
        <begin position="222"/>
        <end position="251"/>
    </location>
</feature>
<dbReference type="SUPFAM" id="SSF53300">
    <property type="entry name" value="vWA-like"/>
    <property type="match status" value="2"/>
</dbReference>
<feature type="chain" id="PRO_5035792055" description="C-type lectin domain-containing protein" evidence="2">
    <location>
        <begin position="19"/>
        <end position="618"/>
    </location>
</feature>
<feature type="domain" description="VWFA" evidence="4">
    <location>
        <begin position="29"/>
        <end position="169"/>
    </location>
</feature>
<feature type="region of interest" description="Disordered" evidence="1">
    <location>
        <begin position="219"/>
        <end position="257"/>
    </location>
</feature>
<dbReference type="OrthoDB" id="5859227at2759"/>
<dbReference type="SUPFAM" id="SSF56436">
    <property type="entry name" value="C-type lectin-like"/>
    <property type="match status" value="1"/>
</dbReference>
<dbReference type="InterPro" id="IPR001304">
    <property type="entry name" value="C-type_lectin-like"/>
</dbReference>
<dbReference type="PROSITE" id="PS50234">
    <property type="entry name" value="VWFA"/>
    <property type="match status" value="2"/>
</dbReference>
<organism evidence="5 6">
    <name type="scientific">Caenorhabditis auriculariae</name>
    <dbReference type="NCBI Taxonomy" id="2777116"/>
    <lineage>
        <taxon>Eukaryota</taxon>
        <taxon>Metazoa</taxon>
        <taxon>Ecdysozoa</taxon>
        <taxon>Nematoda</taxon>
        <taxon>Chromadorea</taxon>
        <taxon>Rhabditida</taxon>
        <taxon>Rhabditina</taxon>
        <taxon>Rhabditomorpha</taxon>
        <taxon>Rhabditoidea</taxon>
        <taxon>Rhabditidae</taxon>
        <taxon>Peloderinae</taxon>
        <taxon>Caenorhabditis</taxon>
    </lineage>
</organism>
<evidence type="ECO:0000256" key="2">
    <source>
        <dbReference type="SAM" id="SignalP"/>
    </source>
</evidence>
<evidence type="ECO:0000313" key="5">
    <source>
        <dbReference type="EMBL" id="CAD6193015.1"/>
    </source>
</evidence>
<dbReference type="PROSITE" id="PS50041">
    <property type="entry name" value="C_TYPE_LECTIN_2"/>
    <property type="match status" value="1"/>
</dbReference>
<dbReference type="SMART" id="SM00327">
    <property type="entry name" value="VWA"/>
    <property type="match status" value="1"/>
</dbReference>
<dbReference type="Pfam" id="PF00059">
    <property type="entry name" value="Lectin_C"/>
    <property type="match status" value="1"/>
</dbReference>
<dbReference type="Proteomes" id="UP000835052">
    <property type="component" value="Unassembled WGS sequence"/>
</dbReference>
<dbReference type="PANTHER" id="PTHR31024:SF13">
    <property type="entry name" value="C-TYPE LECTIN DOMAIN-CONTAINING PROTEIN 160"/>
    <property type="match status" value="1"/>
</dbReference>
<feature type="domain" description="C-type lectin" evidence="3">
    <location>
        <begin position="474"/>
        <end position="593"/>
    </location>
</feature>
<dbReference type="SMART" id="SM00034">
    <property type="entry name" value="CLECT"/>
    <property type="match status" value="1"/>
</dbReference>
<dbReference type="InterPro" id="IPR016187">
    <property type="entry name" value="CTDL_fold"/>
</dbReference>
<reference evidence="5" key="1">
    <citation type="submission" date="2020-10" db="EMBL/GenBank/DDBJ databases">
        <authorList>
            <person name="Kikuchi T."/>
        </authorList>
    </citation>
    <scope>NUCLEOTIDE SEQUENCE</scope>
    <source>
        <strain evidence="5">NKZ352</strain>
    </source>
</reference>
<proteinExistence type="predicted"/>
<comment type="caution">
    <text evidence="5">The sequence shown here is derived from an EMBL/GenBank/DDBJ whole genome shotgun (WGS) entry which is preliminary data.</text>
</comment>